<protein>
    <submittedName>
        <fullName evidence="2">Uncharacterized protein</fullName>
    </submittedName>
</protein>
<gene>
    <name evidence="2" type="ORF">J2S77_000449</name>
</gene>
<dbReference type="PROSITE" id="PS51257">
    <property type="entry name" value="PROKAR_LIPOPROTEIN"/>
    <property type="match status" value="1"/>
</dbReference>
<proteinExistence type="predicted"/>
<sequence>MLRKLLVMIIGLSMLSACLYPNEQRSENQVSNEQQLSRVQQAVDQFREQENGILPIETRDQNTPLFIKYPVNFTPLIDQNYLGEIPANSFEEGGYYSYVILDPEETAEVKVSDVRVTQSLRSVNYDINLYQNENGHPPYGESIGDGVFTINKEHIDLQDSLSVSSPYSNQSLDIIMTSQAEAAIDYRPDVYRLLEEEGIEAYEGDLRNLLLEHYPIVPVHSPEMYLEDGEIVLETSDNQNMNNQNND</sequence>
<comment type="caution">
    <text evidence="2">The sequence shown here is derived from an EMBL/GenBank/DDBJ whole genome shotgun (WGS) entry which is preliminary data.</text>
</comment>
<dbReference type="EMBL" id="JAUSTQ010000002">
    <property type="protein sequence ID" value="MDQ0158493.1"/>
    <property type="molecule type" value="Genomic_DNA"/>
</dbReference>
<feature type="chain" id="PRO_5046826154" evidence="1">
    <location>
        <begin position="20"/>
        <end position="247"/>
    </location>
</feature>
<dbReference type="Proteomes" id="UP001224359">
    <property type="component" value="Unassembled WGS sequence"/>
</dbReference>
<dbReference type="RefSeq" id="WP_306974253.1">
    <property type="nucleotide sequence ID" value="NZ_JAUSTQ010000002.1"/>
</dbReference>
<reference evidence="2 3" key="1">
    <citation type="submission" date="2023-07" db="EMBL/GenBank/DDBJ databases">
        <title>Genomic Encyclopedia of Type Strains, Phase IV (KMG-IV): sequencing the most valuable type-strain genomes for metagenomic binning, comparative biology and taxonomic classification.</title>
        <authorList>
            <person name="Goeker M."/>
        </authorList>
    </citation>
    <scope>NUCLEOTIDE SEQUENCE [LARGE SCALE GENOMIC DNA]</scope>
    <source>
        <strain evidence="2 3">DSM 16460</strain>
    </source>
</reference>
<organism evidence="2 3">
    <name type="scientific">Alkalibacillus salilacus</name>
    <dbReference type="NCBI Taxonomy" id="284582"/>
    <lineage>
        <taxon>Bacteria</taxon>
        <taxon>Bacillati</taxon>
        <taxon>Bacillota</taxon>
        <taxon>Bacilli</taxon>
        <taxon>Bacillales</taxon>
        <taxon>Bacillaceae</taxon>
        <taxon>Alkalibacillus</taxon>
    </lineage>
</organism>
<keyword evidence="1" id="KW-0732">Signal</keyword>
<evidence type="ECO:0000256" key="1">
    <source>
        <dbReference type="SAM" id="SignalP"/>
    </source>
</evidence>
<feature type="signal peptide" evidence="1">
    <location>
        <begin position="1"/>
        <end position="19"/>
    </location>
</feature>
<accession>A0ABT9VC43</accession>
<keyword evidence="3" id="KW-1185">Reference proteome</keyword>
<evidence type="ECO:0000313" key="2">
    <source>
        <dbReference type="EMBL" id="MDQ0158493.1"/>
    </source>
</evidence>
<name>A0ABT9VC43_9BACI</name>
<evidence type="ECO:0000313" key="3">
    <source>
        <dbReference type="Proteomes" id="UP001224359"/>
    </source>
</evidence>